<feature type="transmembrane region" description="Helical" evidence="14">
    <location>
        <begin position="227"/>
        <end position="246"/>
    </location>
</feature>
<evidence type="ECO:0000256" key="4">
    <source>
        <dbReference type="ARBA" id="ARBA00022475"/>
    </source>
</evidence>
<keyword evidence="8 14" id="KW-1133">Transmembrane helix</keyword>
<keyword evidence="7 14" id="KW-0812">Transmembrane</keyword>
<keyword evidence="5" id="KW-0762">Sugar transport</keyword>
<evidence type="ECO:0000256" key="5">
    <source>
        <dbReference type="ARBA" id="ARBA00022597"/>
    </source>
</evidence>
<evidence type="ECO:0000256" key="14">
    <source>
        <dbReference type="SAM" id="Phobius"/>
    </source>
</evidence>
<dbReference type="EMBL" id="CP003914">
    <property type="protein sequence ID" value="AFX74434.1"/>
    <property type="molecule type" value="Genomic_DNA"/>
</dbReference>
<dbReference type="PANTHER" id="PTHR33843">
    <property type="entry name" value="ASCORBATE-SPECIFIC PTS SYSTEM EIIC COMPONENT"/>
    <property type="match status" value="1"/>
</dbReference>
<proteinExistence type="inferred from homology"/>
<protein>
    <recommendedName>
        <fullName evidence="12">Ascorbate-specific PTS system EIIC component</fullName>
    </recommendedName>
    <alternativeName>
        <fullName evidence="13">Ascorbate-specific permease IIC component UlaA</fullName>
    </alternativeName>
</protein>
<dbReference type="GO" id="GO:0005886">
    <property type="term" value="C:plasma membrane"/>
    <property type="evidence" value="ECO:0007669"/>
    <property type="project" value="UniProtKB-SubCell"/>
</dbReference>
<dbReference type="NCBIfam" id="NF006924">
    <property type="entry name" value="PRK09410.2-2"/>
    <property type="match status" value="1"/>
</dbReference>
<feature type="transmembrane region" description="Helical" evidence="14">
    <location>
        <begin position="97"/>
        <end position="117"/>
    </location>
</feature>
<evidence type="ECO:0000256" key="10">
    <source>
        <dbReference type="ARBA" id="ARBA00037387"/>
    </source>
</evidence>
<feature type="transmembrane region" description="Helical" evidence="14">
    <location>
        <begin position="361"/>
        <end position="380"/>
    </location>
</feature>
<feature type="transmembrane region" description="Helical" evidence="14">
    <location>
        <begin position="194"/>
        <end position="215"/>
    </location>
</feature>
<keyword evidence="9 14" id="KW-0472">Membrane</keyword>
<comment type="similarity">
    <text evidence="11">Belongs to the UlaA family.</text>
</comment>
<feature type="transmembrane region" description="Helical" evidence="14">
    <location>
        <begin position="308"/>
        <end position="327"/>
    </location>
</feature>
<reference evidence="15 16" key="1">
    <citation type="journal article" date="2013" name="Genome Announc.">
        <title>Complete Genome Sequence of Mycoplasma hyorhinis Strain SK76.</title>
        <authorList>
            <person name="Goodison S."/>
            <person name="Urquidi V."/>
            <person name="Kumar D."/>
            <person name="Reyes L."/>
            <person name="Rosser C.J."/>
        </authorList>
    </citation>
    <scope>NUCLEOTIDE SEQUENCE [LARGE SCALE GENOMIC DNA]</scope>
    <source>
        <strain evidence="15 16">SK76</strain>
    </source>
</reference>
<dbReference type="Proteomes" id="UP000009399">
    <property type="component" value="Chromosome"/>
</dbReference>
<keyword evidence="3" id="KW-0813">Transport</keyword>
<keyword evidence="6" id="KW-0598">Phosphotransferase system</keyword>
<evidence type="ECO:0000256" key="7">
    <source>
        <dbReference type="ARBA" id="ARBA00022692"/>
    </source>
</evidence>
<dbReference type="GO" id="GO:0009401">
    <property type="term" value="P:phosphoenolpyruvate-dependent sugar phosphotransferase system"/>
    <property type="evidence" value="ECO:0007669"/>
    <property type="project" value="UniProtKB-KW"/>
</dbReference>
<comment type="subcellular location">
    <subcellularLocation>
        <location evidence="1">Cell membrane</location>
        <topology evidence="1">Multi-pass membrane protein</topology>
    </subcellularLocation>
</comment>
<dbReference type="InterPro" id="IPR004703">
    <property type="entry name" value="PTS_sugar-sp_permease"/>
</dbReference>
<evidence type="ECO:0000313" key="15">
    <source>
        <dbReference type="EMBL" id="AFX74434.1"/>
    </source>
</evidence>
<keyword evidence="4" id="KW-1003">Cell membrane</keyword>
<feature type="transmembrane region" description="Helical" evidence="14">
    <location>
        <begin position="455"/>
        <end position="475"/>
    </location>
</feature>
<feature type="transmembrane region" description="Helical" evidence="14">
    <location>
        <begin position="424"/>
        <end position="443"/>
    </location>
</feature>
<evidence type="ECO:0000256" key="1">
    <source>
        <dbReference type="ARBA" id="ARBA00004651"/>
    </source>
</evidence>
<evidence type="ECO:0000256" key="2">
    <source>
        <dbReference type="ARBA" id="ARBA00011738"/>
    </source>
</evidence>
<name>A0AAI8AN45_MESHY</name>
<evidence type="ECO:0000256" key="8">
    <source>
        <dbReference type="ARBA" id="ARBA00022989"/>
    </source>
</evidence>
<organism evidence="15 16">
    <name type="scientific">Mesomycoplasma hyorhinis SK76</name>
    <dbReference type="NCBI Taxonomy" id="1118964"/>
    <lineage>
        <taxon>Bacteria</taxon>
        <taxon>Bacillati</taxon>
        <taxon>Mycoplasmatota</taxon>
        <taxon>Mycoplasmoidales</taxon>
        <taxon>Metamycoplasmataceae</taxon>
        <taxon>Mesomycoplasma</taxon>
    </lineage>
</organism>
<evidence type="ECO:0000256" key="6">
    <source>
        <dbReference type="ARBA" id="ARBA00022683"/>
    </source>
</evidence>
<comment type="subunit">
    <text evidence="2">Homodimer.</text>
</comment>
<evidence type="ECO:0000256" key="13">
    <source>
        <dbReference type="ARBA" id="ARBA00042859"/>
    </source>
</evidence>
<dbReference type="KEGG" id="mhs:MOS_519"/>
<evidence type="ECO:0000256" key="11">
    <source>
        <dbReference type="ARBA" id="ARBA00038218"/>
    </source>
</evidence>
<dbReference type="PANTHER" id="PTHR33843:SF4">
    <property type="entry name" value="ASCORBATE-SPECIFIC PTS SYSTEM EIIC COMPONENT"/>
    <property type="match status" value="1"/>
</dbReference>
<feature type="transmembrane region" description="Helical" evidence="14">
    <location>
        <begin position="12"/>
        <end position="33"/>
    </location>
</feature>
<evidence type="ECO:0000256" key="3">
    <source>
        <dbReference type="ARBA" id="ARBA00022448"/>
    </source>
</evidence>
<dbReference type="InterPro" id="IPR051562">
    <property type="entry name" value="Ascorbate-PTS_EIIC"/>
</dbReference>
<feature type="transmembrane region" description="Helical" evidence="14">
    <location>
        <begin position="162"/>
        <end position="182"/>
    </location>
</feature>
<comment type="function">
    <text evidence="10">The phosphoenolpyruvate-dependent sugar phosphotransferase system (sugar PTS), a major carbohydrate active transport system, catalyzes the phosphorylation of incoming sugar substrates concomitantly with their translocation across the cell membrane. The enzyme II UlaABC PTS system is involved in ascorbate transport.</text>
</comment>
<gene>
    <name evidence="15" type="ORF">MOS_519</name>
</gene>
<dbReference type="Pfam" id="PF03611">
    <property type="entry name" value="EIIC-GAT"/>
    <property type="match status" value="1"/>
</dbReference>
<dbReference type="RefSeq" id="WP_015084205.1">
    <property type="nucleotide sequence ID" value="NC_019552.1"/>
</dbReference>
<feature type="transmembrane region" description="Helical" evidence="14">
    <location>
        <begin position="481"/>
        <end position="500"/>
    </location>
</feature>
<feature type="transmembrane region" description="Helical" evidence="14">
    <location>
        <begin position="62"/>
        <end position="85"/>
    </location>
</feature>
<evidence type="ECO:0000313" key="16">
    <source>
        <dbReference type="Proteomes" id="UP000009399"/>
    </source>
</evidence>
<sequence length="593" mass="64137">MKKINLSSKKKFWFGWLAFLVANLLIILITLLVKAANPEPNVEAWSSQAWSSAGLFLIKTVYVSNFLAVTPLLLATIVFVGYMIIGRGVKDSFLGALKTAIGFLLLGIGSGALVSLARPVFEAIRKLGSSAEIIPLDPYFSLSQSQEFLAHISQNIKSGIDYSSLFTFTLLIAFIVNIIFVATKRWTNTNALMITGHIMLQQSAVVTSVFYVLLFRQIPIVDGELNAGSQAGLVLMSGLFLGIYWASATTATLKPTNLVTQNAGFAVGHQQMLGILTSYKLGRFFGKKENTAENRKLPSYLKIFEDNVFTQTLIVFVLFVILFIIIIQGSKTSVLNPNWIGFTQQSGLSSWNANLYSGANFIFNIIGGALRIVASLLVIITGVRMFITELQQSFHGISEKIIPGAVVAVDVAATYGFSINSVTYGFVSGVIGQFIAVGIMIGISAIPGNTYSNIAIPLFITLFFNSGSLGIYANASGGWKAAAIVPGLIGFLEIIVVSFATKFLSNVAIADGINNPVAQGYIGMSDWNLFFGLLIMISAYSVPVAWIFVFVAMVALVVLAQIVDSGNQSKKTFLQKLFKIKVDNLEEAIAQTS</sequence>
<evidence type="ECO:0000256" key="9">
    <source>
        <dbReference type="ARBA" id="ARBA00023136"/>
    </source>
</evidence>
<dbReference type="NCBIfam" id="NF006925">
    <property type="entry name" value="PRK09410.2-3"/>
    <property type="match status" value="1"/>
</dbReference>
<accession>A0AAI8AN45</accession>
<dbReference type="AlphaFoldDB" id="A0AAI8AN45"/>
<evidence type="ECO:0000256" key="12">
    <source>
        <dbReference type="ARBA" id="ARBA00039702"/>
    </source>
</evidence>